<evidence type="ECO:0000256" key="1">
    <source>
        <dbReference type="SAM" id="MobiDB-lite"/>
    </source>
</evidence>
<reference evidence="2" key="1">
    <citation type="submission" date="2018-02" db="EMBL/GenBank/DDBJ databases">
        <title>Rhizophora mucronata_Transcriptome.</title>
        <authorList>
            <person name="Meera S.P."/>
            <person name="Sreeshan A."/>
            <person name="Augustine A."/>
        </authorList>
    </citation>
    <scope>NUCLEOTIDE SEQUENCE</scope>
    <source>
        <tissue evidence="2">Leaf</tissue>
    </source>
</reference>
<protein>
    <submittedName>
        <fullName evidence="2">Thioredoxin mMitochondrial-type</fullName>
    </submittedName>
</protein>
<dbReference type="EMBL" id="GGEC01090170">
    <property type="protein sequence ID" value="MBX70654.1"/>
    <property type="molecule type" value="Transcribed_RNA"/>
</dbReference>
<organism evidence="2">
    <name type="scientific">Rhizophora mucronata</name>
    <name type="common">Asiatic mangrove</name>
    <dbReference type="NCBI Taxonomy" id="61149"/>
    <lineage>
        <taxon>Eukaryota</taxon>
        <taxon>Viridiplantae</taxon>
        <taxon>Streptophyta</taxon>
        <taxon>Embryophyta</taxon>
        <taxon>Tracheophyta</taxon>
        <taxon>Spermatophyta</taxon>
        <taxon>Magnoliopsida</taxon>
        <taxon>eudicotyledons</taxon>
        <taxon>Gunneridae</taxon>
        <taxon>Pentapetalae</taxon>
        <taxon>rosids</taxon>
        <taxon>fabids</taxon>
        <taxon>Malpighiales</taxon>
        <taxon>Rhizophoraceae</taxon>
        <taxon>Rhizophora</taxon>
    </lineage>
</organism>
<evidence type="ECO:0000313" key="2">
    <source>
        <dbReference type="EMBL" id="MBX70654.1"/>
    </source>
</evidence>
<name>A0A2P2QUV3_RHIMU</name>
<dbReference type="AlphaFoldDB" id="A0A2P2QUV3"/>
<sequence length="86" mass="9499">MTGAIIRHGPHHGAQNSTSTGVSLAMTRLSQLESVTACTWSKASRALQTVRDFWYLLLEERAKDKEEGDDGMLDAMNPLLLLVVEK</sequence>
<accession>A0A2P2QUV3</accession>
<proteinExistence type="predicted"/>
<feature type="region of interest" description="Disordered" evidence="1">
    <location>
        <begin position="1"/>
        <end position="20"/>
    </location>
</feature>